<dbReference type="Pfam" id="PF04608">
    <property type="entry name" value="PgpA"/>
    <property type="match status" value="1"/>
</dbReference>
<protein>
    <submittedName>
        <fullName evidence="2">Alpha-ribazole phosphatase CobZ</fullName>
    </submittedName>
</protein>
<evidence type="ECO:0000313" key="2">
    <source>
        <dbReference type="EMBL" id="MBE2900285.1"/>
    </source>
</evidence>
<evidence type="ECO:0000313" key="3">
    <source>
        <dbReference type="Proteomes" id="UP000646659"/>
    </source>
</evidence>
<gene>
    <name evidence="2" type="primary">cobZ</name>
    <name evidence="2" type="ORF">DNK57_05625</name>
</gene>
<dbReference type="NCBIfam" id="TIGR03161">
    <property type="entry name" value="ribazole_CobZ"/>
    <property type="match status" value="1"/>
</dbReference>
<dbReference type="OrthoDB" id="53211at2157"/>
<dbReference type="GO" id="GO:0008962">
    <property type="term" value="F:phosphatidylglycerophosphatase activity"/>
    <property type="evidence" value="ECO:0007669"/>
    <property type="project" value="InterPro"/>
</dbReference>
<dbReference type="InterPro" id="IPR017577">
    <property type="entry name" value="Ribazole_CobZ"/>
</dbReference>
<dbReference type="EMBL" id="QKOF01000006">
    <property type="protein sequence ID" value="MBE2900285.1"/>
    <property type="molecule type" value="Genomic_DNA"/>
</dbReference>
<dbReference type="Proteomes" id="UP000646659">
    <property type="component" value="Unassembled WGS sequence"/>
</dbReference>
<dbReference type="Gene3D" id="1.10.3760.10">
    <property type="entry name" value="PgpA-like"/>
    <property type="match status" value="1"/>
</dbReference>
<evidence type="ECO:0000259" key="1">
    <source>
        <dbReference type="Pfam" id="PF04608"/>
    </source>
</evidence>
<dbReference type="InterPro" id="IPR007686">
    <property type="entry name" value="YutG/PgpA"/>
</dbReference>
<organism evidence="2 3">
    <name type="scientific">Methanothermobacter thermautotrophicus</name>
    <name type="common">Methanobacterium thermoformicicum</name>
    <dbReference type="NCBI Taxonomy" id="145262"/>
    <lineage>
        <taxon>Archaea</taxon>
        <taxon>Methanobacteriati</taxon>
        <taxon>Methanobacteriota</taxon>
        <taxon>Methanomada group</taxon>
        <taxon>Methanobacteria</taxon>
        <taxon>Methanobacteriales</taxon>
        <taxon>Methanobacteriaceae</taxon>
        <taxon>Methanothermobacter</taxon>
    </lineage>
</organism>
<feature type="domain" description="YutG/PgpA" evidence="1">
    <location>
        <begin position="209"/>
        <end position="271"/>
    </location>
</feature>
<comment type="caution">
    <text evidence="2">The sequence shown here is derived from an EMBL/GenBank/DDBJ whole genome shotgun (WGS) entry which is preliminary data.</text>
</comment>
<dbReference type="SUPFAM" id="SSF101307">
    <property type="entry name" value="YutG-like"/>
    <property type="match status" value="1"/>
</dbReference>
<accession>A0A842YRI5</accession>
<reference evidence="2" key="1">
    <citation type="submission" date="2018-06" db="EMBL/GenBank/DDBJ databases">
        <title>Draft genome sequence of Methanothermobacter thermautotrophicus Strain WHS, a thermophilic, hydrogenotrophic methanogen isolated from Washburn Hot Springs in Yellowstone National Park, USA.</title>
        <authorList>
            <person name="Mckay L.J."/>
            <person name="Klingelsmith K."/>
            <person name="Inskeep W.P."/>
            <person name="Fields M.W."/>
        </authorList>
    </citation>
    <scope>NUCLEOTIDE SEQUENCE</scope>
    <source>
        <strain evidence="2">WHS</strain>
    </source>
</reference>
<name>A0A842YRI5_METTF</name>
<proteinExistence type="predicted"/>
<sequence>MNLNGAEILVEENHVIVRADSGLVTADSSISIEDEVRHELPGAHCMVRAGDAVAFSSAGKRVDVLLILGEPCGDRIPEALRISVEEVSCTTGILTEMMRPQVRVVALPGDGWPGEDSIRGAIRRSLRGVLLDGPGVEELLEARGVTIDGMVEAGMELLVGVDATVDLRDRLRSEIRRALGDLNVRALLAAALHLEGDIENRRVLGVDLRDDPAYLYSDEVLGMALANQVAGTKAIFNFKRYDEEKPGILGELGPMVDDAVAGLIAGCMSRIFE</sequence>
<dbReference type="GO" id="GO:0006629">
    <property type="term" value="P:lipid metabolic process"/>
    <property type="evidence" value="ECO:0007669"/>
    <property type="project" value="InterPro"/>
</dbReference>
<dbReference type="AlphaFoldDB" id="A0A842YRI5"/>
<dbReference type="CDD" id="cd06971">
    <property type="entry name" value="PgpA"/>
    <property type="match status" value="1"/>
</dbReference>
<dbReference type="InterPro" id="IPR036681">
    <property type="entry name" value="PgpA-like_sf"/>
</dbReference>